<keyword evidence="11" id="KW-0175">Coiled coil</keyword>
<comment type="cofactor">
    <cofactor evidence="1">
        <name>Mg(2+)</name>
        <dbReference type="ChEBI" id="CHEBI:18420"/>
    </cofactor>
</comment>
<reference evidence="16 17" key="1">
    <citation type="journal article" date="2012" name="Genome Biol.">
        <title>The genome of the polar eukaryotic microalga coccomyxa subellipsoidea reveals traits of cold adaptation.</title>
        <authorList>
            <person name="Blanc G."/>
            <person name="Agarkova I."/>
            <person name="Grimwood J."/>
            <person name="Kuo A."/>
            <person name="Brueggeman A."/>
            <person name="Dunigan D."/>
            <person name="Gurnon J."/>
            <person name="Ladunga I."/>
            <person name="Lindquist E."/>
            <person name="Lucas S."/>
            <person name="Pangilinan J."/>
            <person name="Proschold T."/>
            <person name="Salamov A."/>
            <person name="Schmutz J."/>
            <person name="Weeks D."/>
            <person name="Yamada T."/>
            <person name="Claverie J.M."/>
            <person name="Grigoriev I."/>
            <person name="Van Etten J."/>
            <person name="Lomsadze A."/>
            <person name="Borodovsky M."/>
        </authorList>
    </citation>
    <scope>NUCLEOTIDE SEQUENCE [LARGE SCALE GENOMIC DNA]</scope>
    <source>
        <strain evidence="16 17">C-169</strain>
    </source>
</reference>
<dbReference type="InterPro" id="IPR013815">
    <property type="entry name" value="ATP_grasp_subdomain_1"/>
</dbReference>
<dbReference type="PANTHER" id="PTHR46999">
    <property type="entry name" value="ALPHA-GLUCAN WATER DIKINASE 1, CHLOROPLASTIC-RELATED"/>
    <property type="match status" value="1"/>
</dbReference>
<dbReference type="Gene3D" id="3.30.1490.20">
    <property type="entry name" value="ATP-grasp fold, A domain"/>
    <property type="match status" value="1"/>
</dbReference>
<feature type="region of interest" description="Disordered" evidence="12">
    <location>
        <begin position="348"/>
        <end position="396"/>
    </location>
</feature>
<evidence type="ECO:0000256" key="1">
    <source>
        <dbReference type="ARBA" id="ARBA00001946"/>
    </source>
</evidence>
<evidence type="ECO:0000256" key="12">
    <source>
        <dbReference type="SAM" id="MobiDB-lite"/>
    </source>
</evidence>
<evidence type="ECO:0000259" key="13">
    <source>
        <dbReference type="Pfam" id="PF01326"/>
    </source>
</evidence>
<keyword evidence="9" id="KW-0460">Magnesium</keyword>
<dbReference type="Gene3D" id="1.25.40.990">
    <property type="match status" value="1"/>
</dbReference>
<evidence type="ECO:0000256" key="5">
    <source>
        <dbReference type="ARBA" id="ARBA00022723"/>
    </source>
</evidence>
<evidence type="ECO:0000256" key="11">
    <source>
        <dbReference type="SAM" id="Coils"/>
    </source>
</evidence>
<feature type="region of interest" description="Disordered" evidence="12">
    <location>
        <begin position="734"/>
        <end position="756"/>
    </location>
</feature>
<dbReference type="InterPro" id="IPR033464">
    <property type="entry name" value="CSN8_PSD8_EIF3K"/>
</dbReference>
<keyword evidence="8" id="KW-0067">ATP-binding</keyword>
<feature type="region of interest" description="Disordered" evidence="12">
    <location>
        <begin position="1353"/>
        <end position="1375"/>
    </location>
</feature>
<dbReference type="Proteomes" id="UP000007264">
    <property type="component" value="Unassembled WGS sequence"/>
</dbReference>
<dbReference type="Pfam" id="PF10075">
    <property type="entry name" value="CSN8_PSD8_EIF3K"/>
    <property type="match status" value="1"/>
</dbReference>
<dbReference type="EMBL" id="AGSI01000003">
    <property type="protein sequence ID" value="EIE25655.1"/>
    <property type="molecule type" value="Genomic_DNA"/>
</dbReference>
<dbReference type="OrthoDB" id="6123450at2759"/>
<keyword evidence="17" id="KW-1185">Reference proteome</keyword>
<evidence type="ECO:0000259" key="15">
    <source>
        <dbReference type="Pfam" id="PF22973"/>
    </source>
</evidence>
<dbReference type="Gene3D" id="3.30.470.20">
    <property type="entry name" value="ATP-grasp fold, B domain"/>
    <property type="match status" value="1"/>
</dbReference>
<feature type="domain" description="Pyruvate phosphate dikinase AMP/ATP-binding" evidence="13">
    <location>
        <begin position="1507"/>
        <end position="1581"/>
    </location>
</feature>
<comment type="subunit">
    <text evidence="3">Homodimer.</text>
</comment>
<evidence type="ECO:0000313" key="16">
    <source>
        <dbReference type="EMBL" id="EIE25655.1"/>
    </source>
</evidence>
<evidence type="ECO:0000256" key="7">
    <source>
        <dbReference type="ARBA" id="ARBA00022777"/>
    </source>
</evidence>
<dbReference type="Pfam" id="PF01326">
    <property type="entry name" value="PPDK_N"/>
    <property type="match status" value="1"/>
</dbReference>
<name>I0Z4T6_COCSC</name>
<keyword evidence="6" id="KW-0547">Nucleotide-binding</keyword>
<evidence type="ECO:0000256" key="6">
    <source>
        <dbReference type="ARBA" id="ARBA00022741"/>
    </source>
</evidence>
<dbReference type="RefSeq" id="XP_005650199.1">
    <property type="nucleotide sequence ID" value="XM_005650142.1"/>
</dbReference>
<dbReference type="PANTHER" id="PTHR46999:SF1">
    <property type="entry name" value="ALPHA-GLUCAN WATER DIKINASE 1, CHLOROPLASTIC"/>
    <property type="match status" value="1"/>
</dbReference>
<feature type="coiled-coil region" evidence="11">
    <location>
        <begin position="455"/>
        <end position="489"/>
    </location>
</feature>
<proteinExistence type="inferred from homology"/>
<evidence type="ECO:0000256" key="10">
    <source>
        <dbReference type="ARBA" id="ARBA00023277"/>
    </source>
</evidence>
<keyword evidence="10" id="KW-0119">Carbohydrate metabolism</keyword>
<evidence type="ECO:0000313" key="17">
    <source>
        <dbReference type="Proteomes" id="UP000007264"/>
    </source>
</evidence>
<comment type="caution">
    <text evidence="16">The sequence shown here is derived from an EMBL/GenBank/DDBJ whole genome shotgun (WGS) entry which is preliminary data.</text>
</comment>
<evidence type="ECO:0000256" key="9">
    <source>
        <dbReference type="ARBA" id="ARBA00022842"/>
    </source>
</evidence>
<sequence length="1978" mass="208511">MERREDGEGQALAQIAAAREEYVCKRVKGSKRKRSEIDEDLPVSSTTILCTGITYIFYRYYPAAGEAQPRRLVKSKEYALNLIGPSSPETIKPQLKALMWKGLEEQAREALGSAAQKVGDVDAAEGEASTKRVQADIAERIAAEAEAEAARLAPAAEAAVAAARAAAVALRRLPDQLASVSEVAILGLPEGMLVMRVAAALIGGRRYAVAALAAGGPEGGREGDPQGGLAGLTMHWGCVAREGDGWAPPPPGWHTVPDKSFSAGKAWQTPFGMYTPVAGGSKAASCAAHAVVLQLPLEGVLSGGGLAAVLKRPAGRQPEWLVGPHNRDFFISFAEAWKLVESGGTAEVEQHAPQKAAYSGPDKEPKGVSENGAGPLGSQDEEGEPDLGIDGWTAQDRPIMPVSGSMSLLQKYTAALQLLQSAATETEPEASEEASVQLEAARGAFEEAGQLVVDADQAQEDAQLARQEADRLSREAGEAEARAQAAADAATAAVRGARAASARLRGKDDEVTLADLHTVAAARLDGWAAWVTSRNTMDDGDASADVDEEPVKPVAVGFRLDGCAGAMAAHVRYAREGARSFALVSLAAAEAYPSGALDGAVFHWGVVSREGGEWVPPPEGWQSDPPRTTEAGNANQTAFERVSAPGYERRPDVRVAALTLQLPLEGKLRRGGVVGVIKTADGRWIHAQQHGAQPDFFISTREARLIPLLHHSYPLLPASVGAYAESLERAALESQEGGASLDAAEATPSAPVERRDRRETYAQLPADQLISYLGGLGTSGGGSQVAGWMVEEIISQEPKAERSLMHRFNIALGLVETGVLRGDYDDALAALTVWLRFSAARLLTWNSNYNDRLTGRLAGLYEEGKGLRDTLRLALVAVGRGGQGDVGQRIRDEILTVQSNNGAKGDNVYVQGGMMEEWHQKLHNNTSPDDVIICQALLAYIDAGLDISAYWATLQAANISKERLAGFDRPIVSEPKFSEAQSSGLKRDLTAYLQTLKARLLRIAVHSGADLQSAAASVLGYRQPSLKGKAILVEPVPNVATPAFKEIINDVLAAQQLQAGGQLEGDVEGVAWALEAMVLARRDLLPAIQNGNQGCGGRLRDVLYLDLALEAAARGVAEANIGAVKAAAADTLPAALRVLAASLHNACLALGSNHELGAMAAEGTAAAMRGAAAAERLRRALAGLSVRYAAALQPTADALSRGLGLPDDAVNIFSEEVIRGTAAAPCAQLLSALEPALRAAAGLGAWQLVSAGAGGAAAGKLVTAEKLAHVQHARYPEATVLLVDSISGEEDIPEGCVAVITSDTLDVLCHAAVRARNSSVLLASCSQPPALAELAGLAGSHVSLTISQDGSEVSWEETAGPAQPPQEISHPQGNAPAADIKLRTRAWCGEWAVPSTAFTADLVGAKSLNTVKLRGQLPDWVKLPASVAIPFGAFEAALQDEMNADVSVDFVKLAGFGGAAQEDLSNLEALRNAVRRLRPPQGFKEKLQNAFAEEGIAWAEGQWEGTWAAVKSVWASKWNERAVLSLRRAGLSHAALQMAVLCQEVVPAAYAFVAHTTHPTTGNAEEMYVEVVRGLGEALVGNWPGAALSFTAAKPPLAAAVAAAWGSPGDPAGAAAARGDLPVAEDPPAVGPLPEGCVRVCGYPSKSAALLLADERTGGGTVTIFRSDSNGEDLEGYAGAGLFDSVQSVEPRAVPVDYSSEPLVSDGDFQRVTLGRIAAAAAAVEASAGSPQDIEGVITADGVLYIVQTRPQDDFIAKQGDSVVPTMFYGSWEASMAFNSSQLEAAIKEGRFEDIAPQLDAEELQSPNPLVLAQDWPIALHLLGHIYNGNLEDARFLWKRTPAAVKEQDAELKAAFHLLQITWNKDYQAGHAIWPALAGHAWSRQADKLVAALHAKLRAHSLQLLSRSYSTISPAKAATLLGASEAELPPLVEQEGWKLDPATNMFKVEERVVEDADRADVQHLERLSRYMVHLETGA</sequence>
<organism evidence="16 17">
    <name type="scientific">Coccomyxa subellipsoidea (strain C-169)</name>
    <name type="common">Green microalga</name>
    <dbReference type="NCBI Taxonomy" id="574566"/>
    <lineage>
        <taxon>Eukaryota</taxon>
        <taxon>Viridiplantae</taxon>
        <taxon>Chlorophyta</taxon>
        <taxon>core chlorophytes</taxon>
        <taxon>Trebouxiophyceae</taxon>
        <taxon>Trebouxiophyceae incertae sedis</taxon>
        <taxon>Coccomyxaceae</taxon>
        <taxon>Coccomyxa</taxon>
        <taxon>Coccomyxa subellipsoidea</taxon>
    </lineage>
</organism>
<keyword evidence="5" id="KW-0479">Metal-binding</keyword>
<evidence type="ECO:0000256" key="2">
    <source>
        <dbReference type="ARBA" id="ARBA00007837"/>
    </source>
</evidence>
<keyword evidence="7" id="KW-0418">Kinase</keyword>
<feature type="region of interest" description="Disordered" evidence="12">
    <location>
        <begin position="613"/>
        <end position="632"/>
    </location>
</feature>
<evidence type="ECO:0000256" key="8">
    <source>
        <dbReference type="ARBA" id="ARBA00022840"/>
    </source>
</evidence>
<comment type="similarity">
    <text evidence="2">Belongs to the PEP-utilizing enzyme family.</text>
</comment>
<evidence type="ECO:0000256" key="3">
    <source>
        <dbReference type="ARBA" id="ARBA00011738"/>
    </source>
</evidence>
<dbReference type="KEGG" id="csl:COCSUDRAFT_46323"/>
<dbReference type="GO" id="GO:0005524">
    <property type="term" value="F:ATP binding"/>
    <property type="evidence" value="ECO:0007669"/>
    <property type="project" value="UniProtKB-KW"/>
</dbReference>
<feature type="domain" description="Alpha-glucan water dikinase phosphohistidine-like" evidence="15">
    <location>
        <begin position="1245"/>
        <end position="1358"/>
    </location>
</feature>
<dbReference type="GO" id="GO:0016301">
    <property type="term" value="F:kinase activity"/>
    <property type="evidence" value="ECO:0007669"/>
    <property type="project" value="UniProtKB-KW"/>
</dbReference>
<dbReference type="GO" id="GO:0046872">
    <property type="term" value="F:metal ion binding"/>
    <property type="evidence" value="ECO:0007669"/>
    <property type="project" value="UniProtKB-KW"/>
</dbReference>
<evidence type="ECO:0000259" key="14">
    <source>
        <dbReference type="Pfam" id="PF10075"/>
    </source>
</evidence>
<keyword evidence="4" id="KW-0808">Transferase</keyword>
<feature type="domain" description="CSN8/PSMD8/EIF3K" evidence="14">
    <location>
        <begin position="1814"/>
        <end position="1951"/>
    </location>
</feature>
<dbReference type="SUPFAM" id="SSF56059">
    <property type="entry name" value="Glutathione synthetase ATP-binding domain-like"/>
    <property type="match status" value="1"/>
</dbReference>
<dbReference type="GeneID" id="17043649"/>
<accession>I0Z4T6</accession>
<dbReference type="InterPro" id="IPR002192">
    <property type="entry name" value="PPDK_AMP/ATP-bd"/>
</dbReference>
<gene>
    <name evidence="16" type="ORF">COCSUDRAFT_46323</name>
</gene>
<evidence type="ECO:0000256" key="4">
    <source>
        <dbReference type="ARBA" id="ARBA00022679"/>
    </source>
</evidence>
<dbReference type="Pfam" id="PF22973">
    <property type="entry name" value="GWD1_pHisD"/>
    <property type="match status" value="1"/>
</dbReference>
<evidence type="ECO:0008006" key="18">
    <source>
        <dbReference type="Google" id="ProtNLM"/>
    </source>
</evidence>
<dbReference type="eggNOG" id="KOG4414">
    <property type="taxonomic scope" value="Eukaryota"/>
</dbReference>
<protein>
    <recommendedName>
        <fullName evidence="18">Pyruvate phosphate dikinase AMP/ATP-binding domain-containing protein</fullName>
    </recommendedName>
</protein>
<dbReference type="InterPro" id="IPR054481">
    <property type="entry name" value="GWD1_pHisD"/>
</dbReference>